<dbReference type="InterPro" id="IPR023381">
    <property type="entry name" value="YP001051499.1-like_dom_sf"/>
</dbReference>
<name>A0ABS3CZE2_9ALTE</name>
<evidence type="ECO:0000256" key="1">
    <source>
        <dbReference type="SAM" id="Coils"/>
    </source>
</evidence>
<reference evidence="2 3" key="1">
    <citation type="submission" date="2021-03" db="EMBL/GenBank/DDBJ databases">
        <title>novel species isolated from a fishpond in China.</title>
        <authorList>
            <person name="Lu H."/>
            <person name="Cai Z."/>
        </authorList>
    </citation>
    <scope>NUCLEOTIDE SEQUENCE [LARGE SCALE GENOMIC DNA]</scope>
    <source>
        <strain evidence="2 3">Y57</strain>
    </source>
</reference>
<dbReference type="RefSeq" id="WP_206595878.1">
    <property type="nucleotide sequence ID" value="NZ_JAFKCS010000025.1"/>
</dbReference>
<gene>
    <name evidence="2" type="ORF">J0A65_18805</name>
</gene>
<protein>
    <submittedName>
        <fullName evidence="2">YjaG family protein</fullName>
    </submittedName>
</protein>
<sequence>MKLNTFQRVRTLQDWQAVAFGATLVERSLPNYQLFCEVSDFGDAEQYRNSLNAVWDWLANPKAKLNLGVHLERIEEATPDADAFDSYGVYPAIDLCMSFAALLQLMMGEDLQGAVVISKLSQGSVEAFIEATSEEELDAKQIKAHPLMEWEVAFQNELLDRLESLKRDKESMSQLRTMATEEGISNIGLEISE</sequence>
<dbReference type="EMBL" id="JAFKCS010000025">
    <property type="protein sequence ID" value="MBN7821924.1"/>
    <property type="molecule type" value="Genomic_DNA"/>
</dbReference>
<evidence type="ECO:0000313" key="3">
    <source>
        <dbReference type="Proteomes" id="UP000663992"/>
    </source>
</evidence>
<feature type="coiled-coil region" evidence="1">
    <location>
        <begin position="155"/>
        <end position="182"/>
    </location>
</feature>
<accession>A0ABS3CZE2</accession>
<dbReference type="Proteomes" id="UP000663992">
    <property type="component" value="Unassembled WGS sequence"/>
</dbReference>
<dbReference type="InterPro" id="IPR007338">
    <property type="entry name" value="DUF416"/>
</dbReference>
<comment type="caution">
    <text evidence="2">The sequence shown here is derived from an EMBL/GenBank/DDBJ whole genome shotgun (WGS) entry which is preliminary data.</text>
</comment>
<proteinExistence type="predicted"/>
<dbReference type="Pfam" id="PF04222">
    <property type="entry name" value="DUF416"/>
    <property type="match status" value="1"/>
</dbReference>
<dbReference type="Gene3D" id="1.20.1590.10">
    <property type="entry name" value="YP_001051499.1 domain like"/>
    <property type="match status" value="1"/>
</dbReference>
<organism evidence="2 3">
    <name type="scientific">Bowmanella yangjiangensis</name>
    <dbReference type="NCBI Taxonomy" id="2811230"/>
    <lineage>
        <taxon>Bacteria</taxon>
        <taxon>Pseudomonadati</taxon>
        <taxon>Pseudomonadota</taxon>
        <taxon>Gammaproteobacteria</taxon>
        <taxon>Alteromonadales</taxon>
        <taxon>Alteromonadaceae</taxon>
        <taxon>Bowmanella</taxon>
    </lineage>
</organism>
<evidence type="ECO:0000313" key="2">
    <source>
        <dbReference type="EMBL" id="MBN7821924.1"/>
    </source>
</evidence>
<keyword evidence="3" id="KW-1185">Reference proteome</keyword>
<keyword evidence="1" id="KW-0175">Coiled coil</keyword>